<keyword evidence="2" id="KW-1185">Reference proteome</keyword>
<dbReference type="Gene3D" id="1.10.260.40">
    <property type="entry name" value="lambda repressor-like DNA-binding domains"/>
    <property type="match status" value="1"/>
</dbReference>
<gene>
    <name evidence="1" type="ORF">ABIC20_007449</name>
</gene>
<protein>
    <recommendedName>
        <fullName evidence="3">HTH cro/C1-type domain-containing protein</fullName>
    </recommendedName>
</protein>
<dbReference type="RefSeq" id="WP_209651176.1">
    <property type="nucleotide sequence ID" value="NZ_JBEPNV010000005.1"/>
</dbReference>
<proteinExistence type="predicted"/>
<evidence type="ECO:0000313" key="1">
    <source>
        <dbReference type="EMBL" id="MET3870064.1"/>
    </source>
</evidence>
<dbReference type="EMBL" id="JBEPNW010000008">
    <property type="protein sequence ID" value="MET3870064.1"/>
    <property type="molecule type" value="Genomic_DNA"/>
</dbReference>
<dbReference type="InterPro" id="IPR001387">
    <property type="entry name" value="Cro/C1-type_HTH"/>
</dbReference>
<organism evidence="1 2">
    <name type="scientific">Methylobacterium radiotolerans</name>
    <dbReference type="NCBI Taxonomy" id="31998"/>
    <lineage>
        <taxon>Bacteria</taxon>
        <taxon>Pseudomonadati</taxon>
        <taxon>Pseudomonadota</taxon>
        <taxon>Alphaproteobacteria</taxon>
        <taxon>Hyphomicrobiales</taxon>
        <taxon>Methylobacteriaceae</taxon>
        <taxon>Methylobacterium</taxon>
    </lineage>
</organism>
<accession>A0ABV2NU57</accession>
<comment type="caution">
    <text evidence="1">The sequence shown here is derived from an EMBL/GenBank/DDBJ whole genome shotgun (WGS) entry which is preliminary data.</text>
</comment>
<evidence type="ECO:0000313" key="2">
    <source>
        <dbReference type="Proteomes" id="UP001549119"/>
    </source>
</evidence>
<reference evidence="1 2" key="1">
    <citation type="submission" date="2024-06" db="EMBL/GenBank/DDBJ databases">
        <title>Genomics of switchgrass bacterial isolates.</title>
        <authorList>
            <person name="Shade A."/>
        </authorList>
    </citation>
    <scope>NUCLEOTIDE SEQUENCE [LARGE SCALE GENOMIC DNA]</scope>
    <source>
        <strain evidence="1 2">PvP084</strain>
    </source>
</reference>
<dbReference type="Proteomes" id="UP001549119">
    <property type="component" value="Unassembled WGS sequence"/>
</dbReference>
<dbReference type="InterPro" id="IPR010982">
    <property type="entry name" value="Lambda_DNA-bd_dom_sf"/>
</dbReference>
<dbReference type="CDD" id="cd00093">
    <property type="entry name" value="HTH_XRE"/>
    <property type="match status" value="1"/>
</dbReference>
<dbReference type="SUPFAM" id="SSF47413">
    <property type="entry name" value="lambda repressor-like DNA-binding domains"/>
    <property type="match status" value="1"/>
</dbReference>
<evidence type="ECO:0008006" key="3">
    <source>
        <dbReference type="Google" id="ProtNLM"/>
    </source>
</evidence>
<sequence length="151" mass="16591">MTTKPVQRPYENTTMAVYLRNQIDSLGDLGINQREIALAAGYDKPNILSMFKRGETKVPLNKTLVLAKALRCDPSFFFRLAAQQPDMPISAAEIDKIFPNLVSAGEMKVVSAIRQATGGADVDPTEEQLEAVGDLFRVKDRRGVSPVPKSL</sequence>
<name>A0ABV2NU57_9HYPH</name>